<dbReference type="PROSITE" id="PS50898">
    <property type="entry name" value="RBD"/>
    <property type="match status" value="1"/>
</dbReference>
<evidence type="ECO:0000256" key="5">
    <source>
        <dbReference type="ARBA" id="ARBA00022723"/>
    </source>
</evidence>
<dbReference type="InterPro" id="IPR029071">
    <property type="entry name" value="Ubiquitin-like_domsf"/>
</dbReference>
<evidence type="ECO:0000256" key="2">
    <source>
        <dbReference type="ARBA" id="ARBA00012513"/>
    </source>
</evidence>
<dbReference type="SUPFAM" id="SSF56112">
    <property type="entry name" value="Protein kinase-like (PK-like)"/>
    <property type="match status" value="1"/>
</dbReference>
<dbReference type="PROSITE" id="PS00479">
    <property type="entry name" value="ZF_DAG_PE_1"/>
    <property type="match status" value="1"/>
</dbReference>
<feature type="domain" description="Protein kinase" evidence="17">
    <location>
        <begin position="466"/>
        <end position="588"/>
    </location>
</feature>
<dbReference type="STRING" id="2018661.A0A2A2LBT3"/>
<dbReference type="PANTHER" id="PTHR44329:SF262">
    <property type="entry name" value="RAF HOMOLOG SERINE_THREONINE-PROTEIN KINASE RAF"/>
    <property type="match status" value="1"/>
</dbReference>
<keyword evidence="7" id="KW-0418">Kinase</keyword>
<dbReference type="InterPro" id="IPR003116">
    <property type="entry name" value="RBD_dom"/>
</dbReference>
<gene>
    <name evidence="20" type="ORF">WR25_15948</name>
</gene>
<keyword evidence="11" id="KW-0469">Meiosis</keyword>
<dbReference type="GO" id="GO:0048477">
    <property type="term" value="P:oogenesis"/>
    <property type="evidence" value="ECO:0007669"/>
    <property type="project" value="UniProtKB-KW"/>
</dbReference>
<keyword evidence="21" id="KW-1185">Reference proteome</keyword>
<keyword evidence="6 15" id="KW-0547">Nucleotide-binding</keyword>
<dbReference type="InterPro" id="IPR051681">
    <property type="entry name" value="Ser/Thr_Kinases-Pseudokinases"/>
</dbReference>
<dbReference type="CDD" id="cd20811">
    <property type="entry name" value="C1_Raf"/>
    <property type="match status" value="1"/>
</dbReference>
<evidence type="ECO:0000259" key="19">
    <source>
        <dbReference type="PROSITE" id="PS50898"/>
    </source>
</evidence>
<evidence type="ECO:0000256" key="9">
    <source>
        <dbReference type="ARBA" id="ARBA00022840"/>
    </source>
</evidence>
<evidence type="ECO:0000259" key="18">
    <source>
        <dbReference type="PROSITE" id="PS50081"/>
    </source>
</evidence>
<keyword evidence="5" id="KW-0479">Metal-binding</keyword>
<dbReference type="FunFam" id="3.30.200.20:FF:000024">
    <property type="entry name" value="B-Raf proto-oncogene serine/threonine-protein kinase"/>
    <property type="match status" value="1"/>
</dbReference>
<dbReference type="PROSITE" id="PS50081">
    <property type="entry name" value="ZF_DAG_PE_2"/>
    <property type="match status" value="1"/>
</dbReference>
<sequence length="588" mass="65414">MSRSLGSAFGGGSRKESKEPSPTLSPSSPMAHSQHMDSNSEQDLNRLSGKLIYVHLPFDQHSKLEVKPGETGREAISKLLRKRNITPQLCHVNVSADPRSEQIDLGGDLETIAAHLPTNEIWVHSEYLNTVSSIKHVIVRKTFIPPKSCDVCQTPIWMMGYRCEFCQFKFHQRCSFSAPLYCDLIRTVHYDGQLAQRLLKIANEVEGPDSVVGDMIRLQLQPHGGQSTSAESPVHSSNGSHQDLRRVGGVKRHGAGIPSTSSGQQNVPNQTGTMPDSRQLLAHAPYPRDRSSSAPNINAINDGLEANQRMLDALDAAEVGELRDKATGQMVNRRKVLQGSVDMTPTQNLNASNTPYANYANRSHHRLHPLGVGNQGPEMLPPTFATNTPSSTCSSPPNSMHLPVNQLTQQLQALPLTPPQSAPPQKISPGFFRNRSRSPGERLEPLRTRALANKFAEDWEIDLKHIRIDQKVGSGSFGTVYRGEYFGQVAIKKLNVGEPTIQQLHAFKNEVAVLKKTRHLNVLLFMGWVREPELAIVTQWCEGSSLYRHIHVVEPRVEFEMTAIMDIFKQITLGMNYLHSKNIIHRQV</sequence>
<dbReference type="Gene3D" id="3.30.60.20">
    <property type="match status" value="1"/>
</dbReference>
<dbReference type="InterPro" id="IPR002219">
    <property type="entry name" value="PKC_DAG/PE"/>
</dbReference>
<dbReference type="GO" id="GO:0051321">
    <property type="term" value="P:meiotic cell cycle"/>
    <property type="evidence" value="ECO:0007669"/>
    <property type="project" value="UniProtKB-KW"/>
</dbReference>
<comment type="subunit">
    <text evidence="12">Interacts with cdf-1 in a zinc-dependent manner which promotes its activity.</text>
</comment>
<keyword evidence="4" id="KW-0808">Transferase</keyword>
<keyword evidence="10" id="KW-0221">Differentiation</keyword>
<dbReference type="InterPro" id="IPR017441">
    <property type="entry name" value="Protein_kinase_ATP_BS"/>
</dbReference>
<dbReference type="SMART" id="SM00220">
    <property type="entry name" value="S_TKc"/>
    <property type="match status" value="1"/>
</dbReference>
<accession>A0A2A2LBT3</accession>
<evidence type="ECO:0000256" key="14">
    <source>
        <dbReference type="ARBA" id="ARBA00079172"/>
    </source>
</evidence>
<evidence type="ECO:0000256" key="12">
    <source>
        <dbReference type="ARBA" id="ARBA00064215"/>
    </source>
</evidence>
<evidence type="ECO:0000256" key="1">
    <source>
        <dbReference type="ARBA" id="ARBA00010507"/>
    </source>
</evidence>
<feature type="domain" description="RBD" evidence="19">
    <location>
        <begin position="50"/>
        <end position="126"/>
    </location>
</feature>
<proteinExistence type="inferred from homology"/>
<dbReference type="PROSITE" id="PS50011">
    <property type="entry name" value="PROTEIN_KINASE_DOM"/>
    <property type="match status" value="1"/>
</dbReference>
<dbReference type="Pfam" id="PF07714">
    <property type="entry name" value="PK_Tyr_Ser-Thr"/>
    <property type="match status" value="1"/>
</dbReference>
<comment type="caution">
    <text evidence="20">The sequence shown here is derived from an EMBL/GenBank/DDBJ whole genome shotgun (WGS) entry which is preliminary data.</text>
</comment>
<feature type="region of interest" description="Disordered" evidence="16">
    <location>
        <begin position="222"/>
        <end position="277"/>
    </location>
</feature>
<evidence type="ECO:0000256" key="11">
    <source>
        <dbReference type="ARBA" id="ARBA00023254"/>
    </source>
</evidence>
<evidence type="ECO:0000313" key="20">
    <source>
        <dbReference type="EMBL" id="PAV83507.1"/>
    </source>
</evidence>
<evidence type="ECO:0000256" key="10">
    <source>
        <dbReference type="ARBA" id="ARBA00022943"/>
    </source>
</evidence>
<reference evidence="20 21" key="1">
    <citation type="journal article" date="2017" name="Curr. Biol.">
        <title>Genome architecture and evolution of a unichromosomal asexual nematode.</title>
        <authorList>
            <person name="Fradin H."/>
            <person name="Zegar C."/>
            <person name="Gutwein M."/>
            <person name="Lucas J."/>
            <person name="Kovtun M."/>
            <person name="Corcoran D."/>
            <person name="Baugh L.R."/>
            <person name="Kiontke K."/>
            <person name="Gunsalus K."/>
            <person name="Fitch D.H."/>
            <person name="Piano F."/>
        </authorList>
    </citation>
    <scope>NUCLEOTIDE SEQUENCE [LARGE SCALE GENOMIC DNA]</scope>
    <source>
        <strain evidence="20">PF1309</strain>
    </source>
</reference>
<organism evidence="20 21">
    <name type="scientific">Diploscapter pachys</name>
    <dbReference type="NCBI Taxonomy" id="2018661"/>
    <lineage>
        <taxon>Eukaryota</taxon>
        <taxon>Metazoa</taxon>
        <taxon>Ecdysozoa</taxon>
        <taxon>Nematoda</taxon>
        <taxon>Chromadorea</taxon>
        <taxon>Rhabditida</taxon>
        <taxon>Rhabditina</taxon>
        <taxon>Rhabditomorpha</taxon>
        <taxon>Rhabditoidea</taxon>
        <taxon>Rhabditidae</taxon>
        <taxon>Diploscapter</taxon>
    </lineage>
</organism>
<dbReference type="SUPFAM" id="SSF54236">
    <property type="entry name" value="Ubiquitin-like"/>
    <property type="match status" value="1"/>
</dbReference>
<feature type="compositionally biased region" description="Polar residues" evidence="16">
    <location>
        <begin position="258"/>
        <end position="276"/>
    </location>
</feature>
<evidence type="ECO:0000256" key="6">
    <source>
        <dbReference type="ARBA" id="ARBA00022741"/>
    </source>
</evidence>
<dbReference type="PROSITE" id="PS00107">
    <property type="entry name" value="PROTEIN_KINASE_ATP"/>
    <property type="match status" value="1"/>
</dbReference>
<dbReference type="OrthoDB" id="774951at2759"/>
<dbReference type="Gene3D" id="3.30.200.20">
    <property type="entry name" value="Phosphorylase Kinase, domain 1"/>
    <property type="match status" value="1"/>
</dbReference>
<feature type="region of interest" description="Disordered" evidence="16">
    <location>
        <begin position="1"/>
        <end position="41"/>
    </location>
</feature>
<feature type="region of interest" description="Disordered" evidence="16">
    <location>
        <begin position="419"/>
        <end position="442"/>
    </location>
</feature>
<dbReference type="GO" id="GO:0046872">
    <property type="term" value="F:metal ion binding"/>
    <property type="evidence" value="ECO:0007669"/>
    <property type="project" value="UniProtKB-KW"/>
</dbReference>
<feature type="binding site" evidence="15">
    <location>
        <position position="493"/>
    </location>
    <ligand>
        <name>ATP</name>
        <dbReference type="ChEBI" id="CHEBI:30616"/>
    </ligand>
</feature>
<dbReference type="SUPFAM" id="SSF57889">
    <property type="entry name" value="Cysteine-rich domain"/>
    <property type="match status" value="1"/>
</dbReference>
<dbReference type="EMBL" id="LIAE01006954">
    <property type="protein sequence ID" value="PAV83507.1"/>
    <property type="molecule type" value="Genomic_DNA"/>
</dbReference>
<evidence type="ECO:0000256" key="15">
    <source>
        <dbReference type="PROSITE-ProRule" id="PRU10141"/>
    </source>
</evidence>
<dbReference type="InterPro" id="IPR000719">
    <property type="entry name" value="Prot_kinase_dom"/>
</dbReference>
<evidence type="ECO:0000256" key="13">
    <source>
        <dbReference type="ARBA" id="ARBA00070327"/>
    </source>
</evidence>
<dbReference type="PANTHER" id="PTHR44329">
    <property type="entry name" value="SERINE/THREONINE-PROTEIN KINASE TNNI3K-RELATED"/>
    <property type="match status" value="1"/>
</dbReference>
<comment type="similarity">
    <text evidence="1">Belongs to the protein kinase superfamily. TKL Ser/Thr protein kinase family. RAF subfamily.</text>
</comment>
<dbReference type="InterPro" id="IPR046349">
    <property type="entry name" value="C1-like_sf"/>
</dbReference>
<dbReference type="Pfam" id="PF02196">
    <property type="entry name" value="RBD"/>
    <property type="match status" value="1"/>
</dbReference>
<protein>
    <recommendedName>
        <fullName evidence="13">Raf homolog serine/threonine-protein kinase</fullName>
        <ecNumber evidence="2">2.7.11.1</ecNumber>
    </recommendedName>
    <alternativeName>
        <fullName evidence="14">Abnormal cell lineage protein 45</fullName>
    </alternativeName>
</protein>
<dbReference type="GO" id="GO:0004709">
    <property type="term" value="F:MAP kinase kinase kinase activity"/>
    <property type="evidence" value="ECO:0007669"/>
    <property type="project" value="TreeGrafter"/>
</dbReference>
<dbReference type="Gene3D" id="3.10.20.90">
    <property type="entry name" value="Phosphatidylinositol 3-kinase Catalytic Subunit, Chain A, domain 1"/>
    <property type="match status" value="1"/>
</dbReference>
<feature type="compositionally biased region" description="Polar residues" evidence="16">
    <location>
        <begin position="20"/>
        <end position="41"/>
    </location>
</feature>
<keyword evidence="9 15" id="KW-0067">ATP-binding</keyword>
<feature type="domain" description="Phorbol-ester/DAG-type" evidence="18">
    <location>
        <begin position="135"/>
        <end position="182"/>
    </location>
</feature>
<name>A0A2A2LBT3_9BILA</name>
<dbReference type="AlphaFoldDB" id="A0A2A2LBT3"/>
<evidence type="ECO:0000256" key="8">
    <source>
        <dbReference type="ARBA" id="ARBA00022833"/>
    </source>
</evidence>
<dbReference type="InterPro" id="IPR001245">
    <property type="entry name" value="Ser-Thr/Tyr_kinase_cat_dom"/>
</dbReference>
<keyword evidence="10" id="KW-0896">Oogenesis</keyword>
<dbReference type="Gene3D" id="1.10.510.10">
    <property type="entry name" value="Transferase(Phosphotransferase) domain 1"/>
    <property type="match status" value="1"/>
</dbReference>
<dbReference type="EC" id="2.7.11.1" evidence="2"/>
<dbReference type="InterPro" id="IPR011009">
    <property type="entry name" value="Kinase-like_dom_sf"/>
</dbReference>
<evidence type="ECO:0000256" key="7">
    <source>
        <dbReference type="ARBA" id="ARBA00022777"/>
    </source>
</evidence>
<evidence type="ECO:0000313" key="21">
    <source>
        <dbReference type="Proteomes" id="UP000218231"/>
    </source>
</evidence>
<dbReference type="GO" id="GO:0005524">
    <property type="term" value="F:ATP binding"/>
    <property type="evidence" value="ECO:0007669"/>
    <property type="project" value="UniProtKB-UniRule"/>
</dbReference>
<keyword evidence="8" id="KW-0862">Zinc</keyword>
<feature type="compositionally biased region" description="Polar residues" evidence="16">
    <location>
        <begin position="224"/>
        <end position="241"/>
    </location>
</feature>
<evidence type="ECO:0000256" key="16">
    <source>
        <dbReference type="SAM" id="MobiDB-lite"/>
    </source>
</evidence>
<evidence type="ECO:0000256" key="4">
    <source>
        <dbReference type="ARBA" id="ARBA00022679"/>
    </source>
</evidence>
<dbReference type="Pfam" id="PF00130">
    <property type="entry name" value="C1_1"/>
    <property type="match status" value="1"/>
</dbReference>
<dbReference type="SMART" id="SM00455">
    <property type="entry name" value="RBD"/>
    <property type="match status" value="1"/>
</dbReference>
<dbReference type="Proteomes" id="UP000218231">
    <property type="component" value="Unassembled WGS sequence"/>
</dbReference>
<evidence type="ECO:0000256" key="3">
    <source>
        <dbReference type="ARBA" id="ARBA00022527"/>
    </source>
</evidence>
<keyword evidence="3" id="KW-0723">Serine/threonine-protein kinase</keyword>
<evidence type="ECO:0000259" key="17">
    <source>
        <dbReference type="PROSITE" id="PS50011"/>
    </source>
</evidence>
<dbReference type="SMART" id="SM00109">
    <property type="entry name" value="C1"/>
    <property type="match status" value="1"/>
</dbReference>